<dbReference type="EMBL" id="JASWJB010000024">
    <property type="protein sequence ID" value="KAK2609302.1"/>
    <property type="molecule type" value="Genomic_DNA"/>
</dbReference>
<accession>A0AAJ0FWU5</accession>
<dbReference type="AlphaFoldDB" id="A0AAJ0FWU5"/>
<feature type="region of interest" description="Disordered" evidence="1">
    <location>
        <begin position="1"/>
        <end position="26"/>
    </location>
</feature>
<keyword evidence="3" id="KW-1185">Reference proteome</keyword>
<protein>
    <recommendedName>
        <fullName evidence="4">MADS-box domain-containing protein</fullName>
    </recommendedName>
</protein>
<comment type="caution">
    <text evidence="2">The sequence shown here is derived from an EMBL/GenBank/DDBJ whole genome shotgun (WGS) entry which is preliminary data.</text>
</comment>
<dbReference type="SUPFAM" id="SSF55455">
    <property type="entry name" value="SRF-like"/>
    <property type="match status" value="1"/>
</dbReference>
<dbReference type="Proteomes" id="UP001251528">
    <property type="component" value="Unassembled WGS sequence"/>
</dbReference>
<evidence type="ECO:0000313" key="3">
    <source>
        <dbReference type="Proteomes" id="UP001251528"/>
    </source>
</evidence>
<evidence type="ECO:0000313" key="2">
    <source>
        <dbReference type="EMBL" id="KAK2609302.1"/>
    </source>
</evidence>
<dbReference type="GO" id="GO:0003677">
    <property type="term" value="F:DNA binding"/>
    <property type="evidence" value="ECO:0007669"/>
    <property type="project" value="InterPro"/>
</dbReference>
<sequence length="97" mass="10925">MANDQQDTHLLHNAPTSPAAFTTDHPAKKRITLLRNKASKRRETLIRKCDEIRHLCGAQVYLAVRLQGRLDIYESETSDTWPLTEQSVVATDVPIAS</sequence>
<proteinExistence type="predicted"/>
<gene>
    <name evidence="2" type="ORF">QQS21_002083</name>
</gene>
<evidence type="ECO:0008006" key="4">
    <source>
        <dbReference type="Google" id="ProtNLM"/>
    </source>
</evidence>
<feature type="compositionally biased region" description="Basic and acidic residues" evidence="1">
    <location>
        <begin position="1"/>
        <end position="10"/>
    </location>
</feature>
<evidence type="ECO:0000256" key="1">
    <source>
        <dbReference type="SAM" id="MobiDB-lite"/>
    </source>
</evidence>
<reference evidence="2" key="1">
    <citation type="submission" date="2023-06" db="EMBL/GenBank/DDBJ databases">
        <title>Conoideocrella luteorostrata (Hypocreales: Clavicipitaceae), a potential biocontrol fungus for elongate hemlock scale in United States Christmas tree production areas.</title>
        <authorList>
            <person name="Barrett H."/>
            <person name="Lovett B."/>
            <person name="Macias A.M."/>
            <person name="Stajich J.E."/>
            <person name="Kasson M.T."/>
        </authorList>
    </citation>
    <scope>NUCLEOTIDE SEQUENCE</scope>
    <source>
        <strain evidence="2">ARSEF 14590</strain>
    </source>
</reference>
<dbReference type="GO" id="GO:0046983">
    <property type="term" value="F:protein dimerization activity"/>
    <property type="evidence" value="ECO:0007669"/>
    <property type="project" value="InterPro"/>
</dbReference>
<dbReference type="InterPro" id="IPR036879">
    <property type="entry name" value="TF_MADSbox_sf"/>
</dbReference>
<name>A0AAJ0FWU5_9HYPO</name>
<organism evidence="2 3">
    <name type="scientific">Conoideocrella luteorostrata</name>
    <dbReference type="NCBI Taxonomy" id="1105319"/>
    <lineage>
        <taxon>Eukaryota</taxon>
        <taxon>Fungi</taxon>
        <taxon>Dikarya</taxon>
        <taxon>Ascomycota</taxon>
        <taxon>Pezizomycotina</taxon>
        <taxon>Sordariomycetes</taxon>
        <taxon>Hypocreomycetidae</taxon>
        <taxon>Hypocreales</taxon>
        <taxon>Clavicipitaceae</taxon>
        <taxon>Conoideocrella</taxon>
    </lineage>
</organism>
<dbReference type="GO" id="GO:0045944">
    <property type="term" value="P:positive regulation of transcription by RNA polymerase II"/>
    <property type="evidence" value="ECO:0007669"/>
    <property type="project" value="UniProtKB-ARBA"/>
</dbReference>